<gene>
    <name evidence="3" type="ORF">BatF92_16270</name>
</gene>
<keyword evidence="1" id="KW-1133">Transmembrane helix</keyword>
<accession>A0A679HIX3</accession>
<dbReference type="EMBL" id="AP022660">
    <property type="protein sequence ID" value="BCA49685.1"/>
    <property type="molecule type" value="Genomic_DNA"/>
</dbReference>
<keyword evidence="1" id="KW-0812">Transmembrane</keyword>
<evidence type="ECO:0000313" key="4">
    <source>
        <dbReference type="Proteomes" id="UP000500882"/>
    </source>
</evidence>
<keyword evidence="1" id="KW-0472">Membrane</keyword>
<dbReference type="RefSeq" id="WP_172556578.1">
    <property type="nucleotide sequence ID" value="NZ_AP022660.1"/>
</dbReference>
<dbReference type="Proteomes" id="UP000500882">
    <property type="component" value="Chromosome"/>
</dbReference>
<name>A0A679HIX3_BACT4</name>
<proteinExistence type="predicted"/>
<organism evidence="3 4">
    <name type="scientific">Bacteroides thetaiotaomicron</name>
    <dbReference type="NCBI Taxonomy" id="818"/>
    <lineage>
        <taxon>Bacteria</taxon>
        <taxon>Pseudomonadati</taxon>
        <taxon>Bacteroidota</taxon>
        <taxon>Bacteroidia</taxon>
        <taxon>Bacteroidales</taxon>
        <taxon>Bacteroidaceae</taxon>
        <taxon>Bacteroides</taxon>
    </lineage>
</organism>
<reference evidence="3 4" key="1">
    <citation type="submission" date="2020-02" db="EMBL/GenBank/DDBJ databases">
        <title>Whole-genome sequencing and comparative analysis of the genomes of Bacteroides thetaiotaomicron and Escherichia coli isolated from a healthy resident in Vietnam.</title>
        <authorList>
            <person name="Mohsin M."/>
            <person name="Tanaka K."/>
            <person name="Kawahara R."/>
            <person name="Kondo S."/>
            <person name="Noguchi H."/>
            <person name="Motooka D."/>
            <person name="Nakamura S."/>
            <person name="Khong D.T."/>
            <person name="Nguyen T.N."/>
            <person name="Tran H.T."/>
            <person name="Yamamoto Y."/>
        </authorList>
    </citation>
    <scope>NUCLEOTIDE SEQUENCE [LARGE SCALE GENOMIC DNA]</scope>
    <source>
        <strain evidence="3 4">F9-2</strain>
    </source>
</reference>
<evidence type="ECO:0000256" key="1">
    <source>
        <dbReference type="SAM" id="Phobius"/>
    </source>
</evidence>
<sequence length="333" mass="38847">MKIGIVTQPLLNNYGGTLQNYALQTTLKYMGHHPITIDFIPKPSLFMYVLSCLKTIFFFFIPRKRRMFQSIPKRKNRNKEFEVFTSKYITTTRVVDHYLSSLISDYQLDAVIVGSDQVWRPLYNPFLKDSFLMFTQKHNVKRIAYAASFGVDKWEFSLKETIACKECLKMFDGISVREHSGIKLCKEYLDVDAIEVLDPTLLLSKNEYLNLTSNIPVCKEKYLAAYILDRTEEKFIEIQQIAKTIGLTVKEFSASKDATLSVPEWLAMFRDASYVVTDSFHGTVFSIIFEKEFKCIYNKERGTSRFESLLQNYQNNTFATKRELSLRFLKEHL</sequence>
<evidence type="ECO:0000259" key="2">
    <source>
        <dbReference type="Pfam" id="PF04230"/>
    </source>
</evidence>
<protein>
    <submittedName>
        <fullName evidence="3">MurB family protein</fullName>
    </submittedName>
</protein>
<dbReference type="Pfam" id="PF04230">
    <property type="entry name" value="PS_pyruv_trans"/>
    <property type="match status" value="1"/>
</dbReference>
<dbReference type="AlphaFoldDB" id="A0A679HIX3"/>
<feature type="transmembrane region" description="Helical" evidence="1">
    <location>
        <begin position="45"/>
        <end position="61"/>
    </location>
</feature>
<feature type="domain" description="Polysaccharide pyruvyl transferase" evidence="2">
    <location>
        <begin position="13"/>
        <end position="299"/>
    </location>
</feature>
<dbReference type="InterPro" id="IPR007345">
    <property type="entry name" value="Polysacch_pyruvyl_Trfase"/>
</dbReference>
<evidence type="ECO:0000313" key="3">
    <source>
        <dbReference type="EMBL" id="BCA49685.1"/>
    </source>
</evidence>